<reference evidence="8 9" key="1">
    <citation type="submission" date="2024-06" db="EMBL/GenBank/DDBJ databases">
        <title>Complete genome of Phlyctema vagabunda strain 19-DSS-EL-015.</title>
        <authorList>
            <person name="Fiorenzani C."/>
        </authorList>
    </citation>
    <scope>NUCLEOTIDE SEQUENCE [LARGE SCALE GENOMIC DNA]</scope>
    <source>
        <strain evidence="8 9">19-DSS-EL-015</strain>
    </source>
</reference>
<dbReference type="PANTHER" id="PTHR28280:SF1">
    <property type="entry name" value="SHUTTLING PRE-60S FACTOR ECM1"/>
    <property type="match status" value="1"/>
</dbReference>
<feature type="region of interest" description="Disordered" evidence="7">
    <location>
        <begin position="192"/>
        <end position="219"/>
    </location>
</feature>
<feature type="compositionally biased region" description="Low complexity" evidence="7">
    <location>
        <begin position="194"/>
        <end position="210"/>
    </location>
</feature>
<organism evidence="8 9">
    <name type="scientific">Phlyctema vagabunda</name>
    <dbReference type="NCBI Taxonomy" id="108571"/>
    <lineage>
        <taxon>Eukaryota</taxon>
        <taxon>Fungi</taxon>
        <taxon>Dikarya</taxon>
        <taxon>Ascomycota</taxon>
        <taxon>Pezizomycotina</taxon>
        <taxon>Leotiomycetes</taxon>
        <taxon>Helotiales</taxon>
        <taxon>Dermateaceae</taxon>
        <taxon>Phlyctema</taxon>
    </lineage>
</organism>
<keyword evidence="9" id="KW-1185">Reference proteome</keyword>
<evidence type="ECO:0000256" key="4">
    <source>
        <dbReference type="ARBA" id="ARBA00022490"/>
    </source>
</evidence>
<evidence type="ECO:0000256" key="3">
    <source>
        <dbReference type="ARBA" id="ARBA00022448"/>
    </source>
</evidence>
<comment type="subcellular location">
    <subcellularLocation>
        <location evidence="2">Cytoplasm</location>
    </subcellularLocation>
    <subcellularLocation>
        <location evidence="1">Nucleus</location>
    </subcellularLocation>
</comment>
<evidence type="ECO:0000256" key="5">
    <source>
        <dbReference type="ARBA" id="ARBA00022517"/>
    </source>
</evidence>
<protein>
    <recommendedName>
        <fullName evidence="10">Alb1-domain-containing protein</fullName>
    </recommendedName>
</protein>
<evidence type="ECO:0000313" key="9">
    <source>
        <dbReference type="Proteomes" id="UP001629113"/>
    </source>
</evidence>
<evidence type="ECO:0000313" key="8">
    <source>
        <dbReference type="EMBL" id="KAL3423354.1"/>
    </source>
</evidence>
<dbReference type="Proteomes" id="UP001629113">
    <property type="component" value="Unassembled WGS sequence"/>
</dbReference>
<keyword evidence="4" id="KW-0963">Cytoplasm</keyword>
<dbReference type="Pfam" id="PF09135">
    <property type="entry name" value="Alb1"/>
    <property type="match status" value="1"/>
</dbReference>
<feature type="compositionally biased region" description="Basic and acidic residues" evidence="7">
    <location>
        <begin position="120"/>
        <end position="144"/>
    </location>
</feature>
<feature type="compositionally biased region" description="Basic and acidic residues" evidence="7">
    <location>
        <begin position="69"/>
        <end position="85"/>
    </location>
</feature>
<dbReference type="PANTHER" id="PTHR28280">
    <property type="entry name" value="SHUTTLING PRE-60S FACTOR ECM1"/>
    <property type="match status" value="1"/>
</dbReference>
<sequence>MIDGARSGKLSVEDRQAHCQNGQNSAPQKERRHVPEGNLFLFSIITTNYGSATSIHSRAAKRASSPSIDTDKSLKDIKPPEETKTSRPSVLAIHQGAGVAKKAKNGRKAVLSSKAKRRQEKGLDRAEAVMDKKETKIEKSKGRARTVQERAKAWEDLNKKVVAKKLREEALEKENWVDEDEDAEDLAEMEVEAAPDSGAPAAPAVSVPLPETMDEEEIL</sequence>
<keyword evidence="5" id="KW-0690">Ribosome biogenesis</keyword>
<accession>A0ABR4PJ65</accession>
<dbReference type="InterPro" id="IPR053278">
    <property type="entry name" value="Pre-60S_factor_ECM1"/>
</dbReference>
<name>A0ABR4PJ65_9HELO</name>
<feature type="compositionally biased region" description="Polar residues" evidence="7">
    <location>
        <begin position="18"/>
        <end position="27"/>
    </location>
</feature>
<gene>
    <name evidence="8" type="ORF">PVAG01_05101</name>
</gene>
<feature type="region of interest" description="Disordered" evidence="7">
    <location>
        <begin position="57"/>
        <end position="144"/>
    </location>
</feature>
<keyword evidence="6" id="KW-0539">Nucleus</keyword>
<evidence type="ECO:0000256" key="6">
    <source>
        <dbReference type="ARBA" id="ARBA00023242"/>
    </source>
</evidence>
<evidence type="ECO:0000256" key="2">
    <source>
        <dbReference type="ARBA" id="ARBA00004496"/>
    </source>
</evidence>
<dbReference type="InterPro" id="IPR022784">
    <property type="entry name" value="Ribosome_bgen_Alb1"/>
</dbReference>
<keyword evidence="3" id="KW-0813">Transport</keyword>
<proteinExistence type="predicted"/>
<evidence type="ECO:0000256" key="7">
    <source>
        <dbReference type="SAM" id="MobiDB-lite"/>
    </source>
</evidence>
<comment type="caution">
    <text evidence="8">The sequence shown here is derived from an EMBL/GenBank/DDBJ whole genome shotgun (WGS) entry which is preliminary data.</text>
</comment>
<dbReference type="EMBL" id="JBFCZG010000004">
    <property type="protein sequence ID" value="KAL3423354.1"/>
    <property type="molecule type" value="Genomic_DNA"/>
</dbReference>
<evidence type="ECO:0008006" key="10">
    <source>
        <dbReference type="Google" id="ProtNLM"/>
    </source>
</evidence>
<feature type="region of interest" description="Disordered" evidence="7">
    <location>
        <begin position="1"/>
        <end position="35"/>
    </location>
</feature>
<evidence type="ECO:0000256" key="1">
    <source>
        <dbReference type="ARBA" id="ARBA00004123"/>
    </source>
</evidence>